<evidence type="ECO:0000256" key="3">
    <source>
        <dbReference type="ARBA" id="ARBA00035306"/>
    </source>
</evidence>
<organism evidence="6 7">
    <name type="scientific">Burkholderia ubonensis</name>
    <dbReference type="NCBI Taxonomy" id="101571"/>
    <lineage>
        <taxon>Bacteria</taxon>
        <taxon>Pseudomonadati</taxon>
        <taxon>Pseudomonadota</taxon>
        <taxon>Betaproteobacteria</taxon>
        <taxon>Burkholderiales</taxon>
        <taxon>Burkholderiaceae</taxon>
        <taxon>Burkholderia</taxon>
        <taxon>Burkholderia cepacia complex</taxon>
    </lineage>
</organism>
<comment type="similarity">
    <text evidence="2">Belongs to the QNG1 protein family.</text>
</comment>
<sequence length="333" mass="36355">MSAPDAGMALLRYIAPMEKANPVLATARADYAEALVAIDEKAIAALELFEPGGELQSIGSTLPLSSLARAMEGIPYFIAMNALNFQFWDVTDSGELVRYRHKELEGALAMQAAFLNAWEAAARLALEKTGAANNVPVIARALNYHVTSEGLTRVFGDIPEIGKRARILMEVLEDGNLLQQVAANLLDAVHQGELAWTHAELLAKTYPGAYGDAYLKKAQLTMMFIAGQWNAHTPPNRACRLNVTAAADYQLPKILRALGVLRYSVEVADTVDRQQLIPAGSVAERAIRAATVLACEKLAAHLQCTVPEVDFWLWVNRNQARGAQFHLTRTTAY</sequence>
<dbReference type="Proteomes" id="UP000056453">
    <property type="component" value="Unassembled WGS sequence"/>
</dbReference>
<dbReference type="PANTHER" id="PTHR21314">
    <property type="entry name" value="QUEUOSINE 5'-PHOSPHATE N-GLYCOSYLASE_HYDROLASE-RELATED"/>
    <property type="match status" value="1"/>
</dbReference>
<dbReference type="EMBL" id="LPBJ01000047">
    <property type="protein sequence ID" value="KVP98042.1"/>
    <property type="molecule type" value="Genomic_DNA"/>
</dbReference>
<comment type="catalytic activity">
    <reaction evidence="5">
        <text>queuosine 5'-phosphate + H2O = queuine + D-ribose 5-phosphate</text>
        <dbReference type="Rhea" id="RHEA:75387"/>
        <dbReference type="ChEBI" id="CHEBI:15377"/>
        <dbReference type="ChEBI" id="CHEBI:17433"/>
        <dbReference type="ChEBI" id="CHEBI:78346"/>
        <dbReference type="ChEBI" id="CHEBI:194371"/>
    </reaction>
    <physiologicalReaction direction="left-to-right" evidence="5">
        <dbReference type="Rhea" id="RHEA:75388"/>
    </physiologicalReaction>
</comment>
<dbReference type="RefSeq" id="WP_059924985.1">
    <property type="nucleotide sequence ID" value="NZ_LPBG01000047.1"/>
</dbReference>
<proteinExistence type="inferred from homology"/>
<protein>
    <recommendedName>
        <fullName evidence="3">Queuosine 5'-phosphate N-glycosylase/hydrolase</fullName>
    </recommendedName>
    <alternativeName>
        <fullName evidence="4">Queuosine-nucleotide N-glycosylase/hydrolase</fullName>
    </alternativeName>
</protein>
<dbReference type="PANTHER" id="PTHR21314:SF0">
    <property type="entry name" value="QUEUOSINE 5'-PHOSPHATE N-GLYCOSYLASE_HYDROLASE"/>
    <property type="match status" value="1"/>
</dbReference>
<name>A0AAW3MYI1_9BURK</name>
<comment type="caution">
    <text evidence="6">The sequence shown here is derived from an EMBL/GenBank/DDBJ whole genome shotgun (WGS) entry which is preliminary data.</text>
</comment>
<evidence type="ECO:0000313" key="7">
    <source>
        <dbReference type="Proteomes" id="UP000056453"/>
    </source>
</evidence>
<keyword evidence="7" id="KW-1185">Reference proteome</keyword>
<dbReference type="GO" id="GO:0006400">
    <property type="term" value="P:tRNA modification"/>
    <property type="evidence" value="ECO:0007669"/>
    <property type="project" value="TreeGrafter"/>
</dbReference>
<gene>
    <name evidence="6" type="ORF">WJ96_05590</name>
</gene>
<evidence type="ECO:0000256" key="2">
    <source>
        <dbReference type="ARBA" id="ARBA00035119"/>
    </source>
</evidence>
<dbReference type="InterPro" id="IPR019438">
    <property type="entry name" value="Q_salvage"/>
</dbReference>
<dbReference type="Pfam" id="PF10343">
    <property type="entry name" value="Q_salvage"/>
    <property type="match status" value="1"/>
</dbReference>
<evidence type="ECO:0000256" key="5">
    <source>
        <dbReference type="ARBA" id="ARBA00048204"/>
    </source>
</evidence>
<evidence type="ECO:0000256" key="4">
    <source>
        <dbReference type="ARBA" id="ARBA00035393"/>
    </source>
</evidence>
<evidence type="ECO:0000313" key="6">
    <source>
        <dbReference type="EMBL" id="KVP98042.1"/>
    </source>
</evidence>
<accession>A0AAW3MYI1</accession>
<keyword evidence="1" id="KW-0378">Hydrolase</keyword>
<dbReference type="AlphaFoldDB" id="A0AAW3MYI1"/>
<reference evidence="6 7" key="1">
    <citation type="submission" date="2015-11" db="EMBL/GenBank/DDBJ databases">
        <title>Expanding the genomic diversity of Burkholderia species for the development of highly accurate diagnostics.</title>
        <authorList>
            <person name="Sahl J."/>
            <person name="Keim P."/>
            <person name="Wagner D."/>
        </authorList>
    </citation>
    <scope>NUCLEOTIDE SEQUENCE [LARGE SCALE GENOMIC DNA]</scope>
    <source>
        <strain evidence="6 7">MSMB1808WGS</strain>
    </source>
</reference>
<evidence type="ECO:0000256" key="1">
    <source>
        <dbReference type="ARBA" id="ARBA00022801"/>
    </source>
</evidence>
<dbReference type="GO" id="GO:0016787">
    <property type="term" value="F:hydrolase activity"/>
    <property type="evidence" value="ECO:0007669"/>
    <property type="project" value="UniProtKB-KW"/>
</dbReference>